<evidence type="ECO:0000256" key="1">
    <source>
        <dbReference type="SAM" id="MobiDB-lite"/>
    </source>
</evidence>
<keyword evidence="3" id="KW-1185">Reference proteome</keyword>
<dbReference type="Proteomes" id="UP001497744">
    <property type="component" value="Unassembled WGS sequence"/>
</dbReference>
<evidence type="ECO:0000313" key="3">
    <source>
        <dbReference type="Proteomes" id="UP001497744"/>
    </source>
</evidence>
<dbReference type="AlphaFoldDB" id="A0AAV4LLI1"/>
<dbReference type="RefSeq" id="XP_067712815.1">
    <property type="nucleotide sequence ID" value="XM_067856714.1"/>
</dbReference>
<comment type="caution">
    <text evidence="2">The sequence shown here is derived from an EMBL/GenBank/DDBJ whole genome shotgun (WGS) entry which is preliminary data.</text>
</comment>
<sequence>MVAQPAPYHRHHVHHRVVDHGRDRHAPHILVEHLDHDFGPPDAQRRVHSLALRGLDRGYLQLAVPVNCRPAGRRVRDGTVHRRQQGLARHQGQQRPLPHALHQRARQRAHQVVRHRVPAAEAQHRQPRQRVELAQVPDVLRAQERVLVIQRHQVHQKRRHAAVHALLLPRPPPEVHRDEPAVERRVAQKRRHHGAEVLRRRLVHLRGHRGDHLDVVLHHAPQVMQPQVQSHERHCRLAEKLQNAPVHRLSPAPRCQLHDGCEDQLVQPDVREPLEEVVDSGVRQPPRQYLREAISICLFLPLRRVANAIRHVPVVRPHQRVPVLVEGGLPLHQAAVQRLHVLVSLHAPQQVPQLPGEGRPQQRQQALALLAPRSAIDVVQRRQRREQGREPRAPEHAAVARLHVAETPVVPHAHRRRRPPDG</sequence>
<protein>
    <submittedName>
        <fullName evidence="2">Cation-translocating P-type ATPase</fullName>
    </submittedName>
</protein>
<dbReference type="EMBL" id="BPLF01000001">
    <property type="protein sequence ID" value="GIX60744.1"/>
    <property type="molecule type" value="Genomic_DNA"/>
</dbReference>
<reference evidence="2 3" key="1">
    <citation type="submission" date="2021-06" db="EMBL/GenBank/DDBJ databases">
        <title>Genome sequence of Babesia caballi.</title>
        <authorList>
            <person name="Yamagishi J."/>
            <person name="Kidaka T."/>
            <person name="Ochi A."/>
        </authorList>
    </citation>
    <scope>NUCLEOTIDE SEQUENCE [LARGE SCALE GENOMIC DNA]</scope>
    <source>
        <strain evidence="2">USDA-D6B2</strain>
    </source>
</reference>
<name>A0AAV4LLI1_BABCB</name>
<gene>
    <name evidence="2" type="ORF">BcabD6B2_01790</name>
</gene>
<feature type="compositionally biased region" description="Basic residues" evidence="1">
    <location>
        <begin position="412"/>
        <end position="422"/>
    </location>
</feature>
<organism evidence="2 3">
    <name type="scientific">Babesia caballi</name>
    <dbReference type="NCBI Taxonomy" id="5871"/>
    <lineage>
        <taxon>Eukaryota</taxon>
        <taxon>Sar</taxon>
        <taxon>Alveolata</taxon>
        <taxon>Apicomplexa</taxon>
        <taxon>Aconoidasida</taxon>
        <taxon>Piroplasmida</taxon>
        <taxon>Babesiidae</taxon>
        <taxon>Babesia</taxon>
    </lineage>
</organism>
<feature type="compositionally biased region" description="Basic and acidic residues" evidence="1">
    <location>
        <begin position="385"/>
        <end position="395"/>
    </location>
</feature>
<accession>A0AAV4LLI1</accession>
<proteinExistence type="predicted"/>
<evidence type="ECO:0000313" key="2">
    <source>
        <dbReference type="EMBL" id="GIX60744.1"/>
    </source>
</evidence>
<dbReference type="GeneID" id="94192227"/>
<feature type="region of interest" description="Disordered" evidence="1">
    <location>
        <begin position="379"/>
        <end position="422"/>
    </location>
</feature>